<feature type="region of interest" description="Disordered" evidence="1">
    <location>
        <begin position="193"/>
        <end position="228"/>
    </location>
</feature>
<accession>A0ABQ5RUW1</accession>
<feature type="region of interest" description="Disordered" evidence="1">
    <location>
        <begin position="509"/>
        <end position="543"/>
    </location>
</feature>
<evidence type="ECO:0000313" key="3">
    <source>
        <dbReference type="EMBL" id="GLI61362.1"/>
    </source>
</evidence>
<proteinExistence type="predicted"/>
<dbReference type="Proteomes" id="UP001165090">
    <property type="component" value="Unassembled WGS sequence"/>
</dbReference>
<name>A0ABQ5RUW1_9CHLO</name>
<evidence type="ECO:0000313" key="4">
    <source>
        <dbReference type="Proteomes" id="UP001165090"/>
    </source>
</evidence>
<reference evidence="3 4" key="1">
    <citation type="journal article" date="2023" name="IScience">
        <title>Expanded male sex-determining region conserved during the evolution of homothallism in the green alga Volvox.</title>
        <authorList>
            <person name="Yamamoto K."/>
            <person name="Matsuzaki R."/>
            <person name="Mahakham W."/>
            <person name="Heman W."/>
            <person name="Sekimoto H."/>
            <person name="Kawachi M."/>
            <person name="Minakuchi Y."/>
            <person name="Toyoda A."/>
            <person name="Nozaki H."/>
        </authorList>
    </citation>
    <scope>NUCLEOTIDE SEQUENCE [LARGE SCALE GENOMIC DNA]</scope>
    <source>
        <strain evidence="3 4">NIES-4468</strain>
    </source>
</reference>
<keyword evidence="4" id="KW-1185">Reference proteome</keyword>
<feature type="region of interest" description="Disordered" evidence="1">
    <location>
        <begin position="596"/>
        <end position="645"/>
    </location>
</feature>
<evidence type="ECO:0000259" key="2">
    <source>
        <dbReference type="Pfam" id="PF23162"/>
    </source>
</evidence>
<dbReference type="Pfam" id="PF23162">
    <property type="entry name" value="AEP_C962R"/>
    <property type="match status" value="1"/>
</dbReference>
<sequence length="645" mass="70076">MFQQLGSSAGILQRPCAHCDVMGHASRVAGAHGNSSRSHYRQSVPQPRTPSRNSPLCIVRTVPSGTMPASALTTPSEVPPVNAGAATRSSASCVHGPQNPPVAPEPDEGSIAPPLDLPQSAIVNSPARCEAGLELTAAVSTTTSQAAALASADASLAKGPVEASDSATASDLPVTTFQDSVTEYGKGVVAARSTVEAASDEEASSSGSRTSWPGRPHSGTGMDSLPASSRMPPIYAEALTQPYTWPRPKFNIRARPNFLHNYPVPPGKTFNVNSFLGKGDPCRGHYLVPERSYGHFLESYTAALEEGYQMYLTENYHQQVYKFFLELDWDWDTDLALVMEVTPQLVTLATQIASDFYSVPYANVITSIRTPYKIHLNFPQLLTTELLACLCRDRLLEACVECMGPRYGGRVDWERLIDFPHGSLRLMGSRKAAHMDRDPPWVRDKAYYPARLTEDGRWQPGRITQGLLAAASIFPPRHRVAAFERSPAYLDMIFLDLEAYQKKMEERRLERARRRAEREQQHPDTGPREQPIPNLPPGSSKNPLYVRLEVQPDETVAIRVYVKSKYRSKNQGAFYSSRATAAAAKTIGGADMAAAQHSTADATETADEGPMAAAADGVIEEDTAGGGSAVHSEARSQEAGAMTYE</sequence>
<gene>
    <name evidence="3" type="ORF">VaNZ11_003725</name>
</gene>
<evidence type="ECO:0000256" key="1">
    <source>
        <dbReference type="SAM" id="MobiDB-lite"/>
    </source>
</evidence>
<comment type="caution">
    <text evidence="3">The sequence shown here is derived from an EMBL/GenBank/DDBJ whole genome shotgun (WGS) entry which is preliminary data.</text>
</comment>
<feature type="region of interest" description="Disordered" evidence="1">
    <location>
        <begin position="29"/>
        <end position="115"/>
    </location>
</feature>
<organism evidence="3 4">
    <name type="scientific">Volvox africanus</name>
    <dbReference type="NCBI Taxonomy" id="51714"/>
    <lineage>
        <taxon>Eukaryota</taxon>
        <taxon>Viridiplantae</taxon>
        <taxon>Chlorophyta</taxon>
        <taxon>core chlorophytes</taxon>
        <taxon>Chlorophyceae</taxon>
        <taxon>CS clade</taxon>
        <taxon>Chlamydomonadales</taxon>
        <taxon>Volvocaceae</taxon>
        <taxon>Volvox</taxon>
    </lineage>
</organism>
<feature type="compositionally biased region" description="Polar residues" evidence="1">
    <location>
        <begin position="33"/>
        <end position="54"/>
    </location>
</feature>
<feature type="compositionally biased region" description="Basic and acidic residues" evidence="1">
    <location>
        <begin position="516"/>
        <end position="527"/>
    </location>
</feature>
<dbReference type="InterPro" id="IPR056443">
    <property type="entry name" value="AEP_C962R"/>
</dbReference>
<protein>
    <recommendedName>
        <fullName evidence="2">C962R-like N-terminal AEP domain-containing protein</fullName>
    </recommendedName>
</protein>
<dbReference type="EMBL" id="BSDZ01000010">
    <property type="protein sequence ID" value="GLI61362.1"/>
    <property type="molecule type" value="Genomic_DNA"/>
</dbReference>
<feature type="domain" description="C962R-like N-terminal AEP" evidence="2">
    <location>
        <begin position="283"/>
        <end position="437"/>
    </location>
</feature>